<evidence type="ECO:0000313" key="2">
    <source>
        <dbReference type="Proteomes" id="UP001645859"/>
    </source>
</evidence>
<accession>A0ABS1SDC4</accession>
<name>A0ABS1SDC4_9MICO</name>
<comment type="caution">
    <text evidence="1">The sequence shown here is derived from an EMBL/GenBank/DDBJ whole genome shotgun (WGS) entry which is preliminary data.</text>
</comment>
<dbReference type="Proteomes" id="UP001645859">
    <property type="component" value="Unassembled WGS sequence"/>
</dbReference>
<evidence type="ECO:0000313" key="1">
    <source>
        <dbReference type="EMBL" id="MBL3678540.1"/>
    </source>
</evidence>
<proteinExistence type="predicted"/>
<gene>
    <name evidence="1" type="ORF">D3230_04415</name>
</gene>
<reference evidence="1 2" key="1">
    <citation type="submission" date="2018-09" db="EMBL/GenBank/DDBJ databases">
        <title>Comparative genomics of Leucobacter spp.</title>
        <authorList>
            <person name="Reis A.C."/>
            <person name="Kolvenbach B.A."/>
            <person name="Corvini P.F.X."/>
            <person name="Nunes O.C."/>
        </authorList>
    </citation>
    <scope>NUCLEOTIDE SEQUENCE [LARGE SCALE GENOMIC DNA]</scope>
    <source>
        <strain evidence="1 2">TAN 31504</strain>
    </source>
</reference>
<organism evidence="1 2">
    <name type="scientific">Leucobacter chromiireducens subsp. solipictus</name>
    <dbReference type="NCBI Taxonomy" id="398235"/>
    <lineage>
        <taxon>Bacteria</taxon>
        <taxon>Bacillati</taxon>
        <taxon>Actinomycetota</taxon>
        <taxon>Actinomycetes</taxon>
        <taxon>Micrococcales</taxon>
        <taxon>Microbacteriaceae</taxon>
        <taxon>Leucobacter</taxon>
    </lineage>
</organism>
<dbReference type="EMBL" id="QYAC01000002">
    <property type="protein sequence ID" value="MBL3678540.1"/>
    <property type="molecule type" value="Genomic_DNA"/>
</dbReference>
<protein>
    <submittedName>
        <fullName evidence="1">Uncharacterized protein</fullName>
    </submittedName>
</protein>
<sequence length="106" mass="11787">MIQLEARPVETHTVLFPDVDEDTGRQLRSISYGTPEGALSAWRDAGVTAQDIVTTDARIRALRNILFDLEHAFAEHGSIGVTLALARRDRDRAQARFNHAANEFDA</sequence>
<keyword evidence="2" id="KW-1185">Reference proteome</keyword>